<accession>A0ABQ3HT57</accession>
<feature type="transmembrane region" description="Helical" evidence="1">
    <location>
        <begin position="145"/>
        <end position="164"/>
    </location>
</feature>
<dbReference type="Pfam" id="PF02517">
    <property type="entry name" value="Rce1-like"/>
    <property type="match status" value="1"/>
</dbReference>
<keyword evidence="1" id="KW-1133">Transmembrane helix</keyword>
<dbReference type="Proteomes" id="UP000620550">
    <property type="component" value="Unassembled WGS sequence"/>
</dbReference>
<feature type="transmembrane region" description="Helical" evidence="1">
    <location>
        <begin position="184"/>
        <end position="199"/>
    </location>
</feature>
<evidence type="ECO:0000313" key="3">
    <source>
        <dbReference type="EMBL" id="GHE32072.1"/>
    </source>
</evidence>
<evidence type="ECO:0000259" key="2">
    <source>
        <dbReference type="Pfam" id="PF02517"/>
    </source>
</evidence>
<dbReference type="InterPro" id="IPR003675">
    <property type="entry name" value="Rce1/LyrA-like_dom"/>
</dbReference>
<keyword evidence="1" id="KW-0472">Membrane</keyword>
<keyword evidence="1" id="KW-0812">Transmembrane</keyword>
<name>A0ABQ3HT57_9SPHI</name>
<feature type="transmembrane region" description="Helical" evidence="1">
    <location>
        <begin position="47"/>
        <end position="71"/>
    </location>
</feature>
<feature type="transmembrane region" description="Helical" evidence="1">
    <location>
        <begin position="237"/>
        <end position="255"/>
    </location>
</feature>
<feature type="transmembrane region" description="Helical" evidence="1">
    <location>
        <begin position="120"/>
        <end position="139"/>
    </location>
</feature>
<reference evidence="4" key="1">
    <citation type="journal article" date="2019" name="Int. J. Syst. Evol. Microbiol.">
        <title>The Global Catalogue of Microorganisms (GCM) 10K type strain sequencing project: providing services to taxonomists for standard genome sequencing and annotation.</title>
        <authorList>
            <consortium name="The Broad Institute Genomics Platform"/>
            <consortium name="The Broad Institute Genome Sequencing Center for Infectious Disease"/>
            <person name="Wu L."/>
            <person name="Ma J."/>
        </authorList>
    </citation>
    <scope>NUCLEOTIDE SEQUENCE [LARGE SCALE GENOMIC DNA]</scope>
    <source>
        <strain evidence="4">CGMCC 1.12966</strain>
    </source>
</reference>
<organism evidence="3 4">
    <name type="scientific">Sphingobacterium griseoflavum</name>
    <dbReference type="NCBI Taxonomy" id="1474952"/>
    <lineage>
        <taxon>Bacteria</taxon>
        <taxon>Pseudomonadati</taxon>
        <taxon>Bacteroidota</taxon>
        <taxon>Sphingobacteriia</taxon>
        <taxon>Sphingobacteriales</taxon>
        <taxon>Sphingobacteriaceae</taxon>
        <taxon>Sphingobacterium</taxon>
    </lineage>
</organism>
<proteinExistence type="predicted"/>
<gene>
    <name evidence="3" type="ORF">GCM10017764_14060</name>
</gene>
<feature type="transmembrane region" description="Helical" evidence="1">
    <location>
        <begin position="211"/>
        <end position="230"/>
    </location>
</feature>
<dbReference type="RefSeq" id="WP_189625928.1">
    <property type="nucleotide sequence ID" value="NZ_BNAF01000004.1"/>
</dbReference>
<comment type="caution">
    <text evidence="3">The sequence shown here is derived from an EMBL/GenBank/DDBJ whole genome shotgun (WGS) entry which is preliminary data.</text>
</comment>
<evidence type="ECO:0000313" key="4">
    <source>
        <dbReference type="Proteomes" id="UP000620550"/>
    </source>
</evidence>
<dbReference type="EMBL" id="BNAF01000004">
    <property type="protein sequence ID" value="GHE32072.1"/>
    <property type="molecule type" value="Genomic_DNA"/>
</dbReference>
<feature type="domain" description="CAAX prenyl protease 2/Lysostaphin resistance protein A-like" evidence="2">
    <location>
        <begin position="93"/>
        <end position="247"/>
    </location>
</feature>
<evidence type="ECO:0000256" key="1">
    <source>
        <dbReference type="SAM" id="Phobius"/>
    </source>
</evidence>
<keyword evidence="4" id="KW-1185">Reference proteome</keyword>
<sequence length="258" mass="29451">MPKRNLGSKTINPTDTHMIIKEFYNFLRSNPNEIDEVPKNFKRRALVLLKVLVFFYALKLLWSAAQLFLVQHHIISDAKGTDGSTMVLSESGAFAFILEFVLLAPLLEELAFRGILQKKPALAAAGLSTIFLCILILLFRIQIYSISAASITSIFAAAAVYLILVRSPRLLQEILIVRNRHMRGILWLSAIAFSFWHFYNFDFTQSSPLTIAWYLAPHFIVAWLLSWVSLRYGFFTAYALHMCNNLLPTLFILYANNL</sequence>
<feature type="transmembrane region" description="Helical" evidence="1">
    <location>
        <begin position="91"/>
        <end position="108"/>
    </location>
</feature>
<protein>
    <recommendedName>
        <fullName evidence="2">CAAX prenyl protease 2/Lysostaphin resistance protein A-like domain-containing protein</fullName>
    </recommendedName>
</protein>